<feature type="region of interest" description="Disordered" evidence="1">
    <location>
        <begin position="1"/>
        <end position="40"/>
    </location>
</feature>
<evidence type="ECO:0000256" key="1">
    <source>
        <dbReference type="SAM" id="MobiDB-lite"/>
    </source>
</evidence>
<protein>
    <submittedName>
        <fullName evidence="2">Uncharacterized protein</fullName>
    </submittedName>
</protein>
<reference evidence="2 3" key="1">
    <citation type="submission" date="2023-06" db="EMBL/GenBank/DDBJ databases">
        <title>Cellulomonas sp. MW9 Whole genome sequence.</title>
        <authorList>
            <person name="Park S."/>
        </authorList>
    </citation>
    <scope>NUCLEOTIDE SEQUENCE [LARGE SCALE GENOMIC DNA]</scope>
    <source>
        <strain evidence="2 3">MW9</strain>
    </source>
</reference>
<sequence>MTTSDDDTPDVAPFPDHVIEDRGELDPVKATAPRAEADEQETAERVLGFEGMPIPPVAGAQAGAVAPPAAPF</sequence>
<evidence type="ECO:0000313" key="2">
    <source>
        <dbReference type="EMBL" id="MDM7829821.1"/>
    </source>
</evidence>
<feature type="compositionally biased region" description="Basic and acidic residues" evidence="1">
    <location>
        <begin position="17"/>
        <end position="27"/>
    </location>
</feature>
<dbReference type="EMBL" id="JAUCGR010000001">
    <property type="protein sequence ID" value="MDM7829821.1"/>
    <property type="molecule type" value="Genomic_DNA"/>
</dbReference>
<name>A0ABT7S2I6_9CELL</name>
<keyword evidence="3" id="KW-1185">Reference proteome</keyword>
<evidence type="ECO:0000313" key="3">
    <source>
        <dbReference type="Proteomes" id="UP001321453"/>
    </source>
</evidence>
<dbReference type="RefSeq" id="WP_289444218.1">
    <property type="nucleotide sequence ID" value="NZ_JAUCGR010000001.1"/>
</dbReference>
<comment type="caution">
    <text evidence="2">The sequence shown here is derived from an EMBL/GenBank/DDBJ whole genome shotgun (WGS) entry which is preliminary data.</text>
</comment>
<accession>A0ABT7S2I6</accession>
<proteinExistence type="predicted"/>
<dbReference type="Proteomes" id="UP001321453">
    <property type="component" value="Unassembled WGS sequence"/>
</dbReference>
<organism evidence="2 3">
    <name type="scientific">Cellulomonas edaphi</name>
    <dbReference type="NCBI Taxonomy" id="3053468"/>
    <lineage>
        <taxon>Bacteria</taxon>
        <taxon>Bacillati</taxon>
        <taxon>Actinomycetota</taxon>
        <taxon>Actinomycetes</taxon>
        <taxon>Micrococcales</taxon>
        <taxon>Cellulomonadaceae</taxon>
        <taxon>Cellulomonas</taxon>
    </lineage>
</organism>
<gene>
    <name evidence="2" type="ORF">QRT05_00615</name>
</gene>